<reference evidence="2" key="1">
    <citation type="submission" date="2022-10" db="EMBL/GenBank/DDBJ databases">
        <title>Tapping the CABI collections for fungal endophytes: first genome assemblies for Collariella, Neodidymelliopsis, Ascochyta clinopodiicola, Didymella pomorum, Didymosphaeria variabile, Neocosmospora piperis and Neocucurbitaria cava.</title>
        <authorList>
            <person name="Hill R."/>
        </authorList>
    </citation>
    <scope>NUCLEOTIDE SEQUENCE</scope>
    <source>
        <strain evidence="2">IMI 360193</strain>
    </source>
</reference>
<proteinExistence type="predicted"/>
<sequence>MPYVRPSAAKATDLSWDAFPAPPPEAEGWQPDPNSIPVSGVLLDRRFNKDPLTAQQKKALKRDKLLGLYVDGSEESTRASPPATSTARIDPPNNVGNWPAPAPRATGLPRAIAPAPAQHPLFSPSELLKPVDTLSVASKRALASSFEMASCSKLSNGSKGTMETLPAQTFFQRPSTPPMSIDSQASESPVTMPSPAWTRKFAHLFSDSPSKESGLSAAPPSRDPVPPTQTAPVASASKPPHLRKQQAPSIATTPVAPRESYVNNLDVNVAPLDKEQPTAPQEVLRSSSASHLRNVSDTSNPDPTSLVEVRSLDPMATYAKANTTQKIAVQKRLLDSFIPKKPTPSTNDHDRYLKGKLISALEEEMDMPQRTTRQELYDMNDAELDTHFNKIKAMHKLSWETKQRRYEIGEMDVRASLAAFQDDERERVMRNDGSPGHH</sequence>
<keyword evidence="3" id="KW-1185">Reference proteome</keyword>
<comment type="caution">
    <text evidence="2">The sequence shown here is derived from an EMBL/GenBank/DDBJ whole genome shotgun (WGS) entry which is preliminary data.</text>
</comment>
<accession>A0A9W8X3M1</accession>
<name>A0A9W8X3M1_9PLEO</name>
<evidence type="ECO:0000256" key="1">
    <source>
        <dbReference type="SAM" id="MobiDB-lite"/>
    </source>
</evidence>
<dbReference type="EMBL" id="JAPEUV010000018">
    <property type="protein sequence ID" value="KAJ4340163.1"/>
    <property type="molecule type" value="Genomic_DNA"/>
</dbReference>
<feature type="region of interest" description="Disordered" evidence="1">
    <location>
        <begin position="271"/>
        <end position="306"/>
    </location>
</feature>
<protein>
    <submittedName>
        <fullName evidence="2">Uncharacterized protein</fullName>
    </submittedName>
</protein>
<feature type="compositionally biased region" description="Polar residues" evidence="1">
    <location>
        <begin position="78"/>
        <end position="87"/>
    </location>
</feature>
<feature type="region of interest" description="Disordered" evidence="1">
    <location>
        <begin position="170"/>
        <end position="194"/>
    </location>
</feature>
<dbReference type="OrthoDB" id="3799274at2759"/>
<dbReference type="AlphaFoldDB" id="A0A9W8X3M1"/>
<feature type="compositionally biased region" description="Polar residues" evidence="1">
    <location>
        <begin position="181"/>
        <end position="191"/>
    </location>
</feature>
<gene>
    <name evidence="2" type="ORF">N0V87_002784</name>
</gene>
<dbReference type="Proteomes" id="UP001140562">
    <property type="component" value="Unassembled WGS sequence"/>
</dbReference>
<feature type="compositionally biased region" description="Polar residues" evidence="1">
    <location>
        <begin position="284"/>
        <end position="303"/>
    </location>
</feature>
<evidence type="ECO:0000313" key="2">
    <source>
        <dbReference type="EMBL" id="KAJ4340163.1"/>
    </source>
</evidence>
<organism evidence="2 3">
    <name type="scientific">Didymella glomerata</name>
    <dbReference type="NCBI Taxonomy" id="749621"/>
    <lineage>
        <taxon>Eukaryota</taxon>
        <taxon>Fungi</taxon>
        <taxon>Dikarya</taxon>
        <taxon>Ascomycota</taxon>
        <taxon>Pezizomycotina</taxon>
        <taxon>Dothideomycetes</taxon>
        <taxon>Pleosporomycetidae</taxon>
        <taxon>Pleosporales</taxon>
        <taxon>Pleosporineae</taxon>
        <taxon>Didymellaceae</taxon>
        <taxon>Didymella</taxon>
    </lineage>
</organism>
<evidence type="ECO:0000313" key="3">
    <source>
        <dbReference type="Proteomes" id="UP001140562"/>
    </source>
</evidence>
<feature type="region of interest" description="Disordered" evidence="1">
    <location>
        <begin position="72"/>
        <end position="123"/>
    </location>
</feature>
<feature type="region of interest" description="Disordered" evidence="1">
    <location>
        <begin position="1"/>
        <end position="37"/>
    </location>
</feature>
<feature type="region of interest" description="Disordered" evidence="1">
    <location>
        <begin position="208"/>
        <end position="257"/>
    </location>
</feature>